<evidence type="ECO:0000256" key="6">
    <source>
        <dbReference type="ARBA" id="ARBA00022989"/>
    </source>
</evidence>
<dbReference type="Gene3D" id="1.20.120.1760">
    <property type="match status" value="1"/>
</dbReference>
<keyword evidence="9" id="KW-0594">Phospholipid biosynthesis</keyword>
<dbReference type="AlphaFoldDB" id="A0A381YW34"/>
<dbReference type="NCBIfam" id="TIGR00560">
    <property type="entry name" value="pgsA"/>
    <property type="match status" value="1"/>
</dbReference>
<evidence type="ECO:0000313" key="12">
    <source>
        <dbReference type="EMBL" id="SVA81169.1"/>
    </source>
</evidence>
<evidence type="ECO:0008006" key="13">
    <source>
        <dbReference type="Google" id="ProtNLM"/>
    </source>
</evidence>
<evidence type="ECO:0000256" key="10">
    <source>
        <dbReference type="ARBA" id="ARBA00023264"/>
    </source>
</evidence>
<name>A0A381YW34_9ZZZZ</name>
<keyword evidence="10" id="KW-1208">Phospholipid metabolism</keyword>
<gene>
    <name evidence="12" type="ORF">METZ01_LOCUS134023</name>
</gene>
<keyword evidence="3" id="KW-0444">Lipid biosynthesis</keyword>
<dbReference type="Pfam" id="PF01066">
    <property type="entry name" value="CDP-OH_P_transf"/>
    <property type="match status" value="1"/>
</dbReference>
<keyword evidence="7" id="KW-0443">Lipid metabolism</keyword>
<dbReference type="PROSITE" id="PS00379">
    <property type="entry name" value="CDP_ALCOHOL_P_TRANSF"/>
    <property type="match status" value="1"/>
</dbReference>
<evidence type="ECO:0000256" key="1">
    <source>
        <dbReference type="ARBA" id="ARBA00004141"/>
    </source>
</evidence>
<evidence type="ECO:0000256" key="5">
    <source>
        <dbReference type="ARBA" id="ARBA00022692"/>
    </source>
</evidence>
<evidence type="ECO:0000256" key="7">
    <source>
        <dbReference type="ARBA" id="ARBA00023098"/>
    </source>
</evidence>
<reference evidence="12" key="1">
    <citation type="submission" date="2018-05" db="EMBL/GenBank/DDBJ databases">
        <authorList>
            <person name="Lanie J.A."/>
            <person name="Ng W.-L."/>
            <person name="Kazmierczak K.M."/>
            <person name="Andrzejewski T.M."/>
            <person name="Davidsen T.M."/>
            <person name="Wayne K.J."/>
            <person name="Tettelin H."/>
            <person name="Glass J.I."/>
            <person name="Rusch D."/>
            <person name="Podicherti R."/>
            <person name="Tsui H.-C.T."/>
            <person name="Winkler M.E."/>
        </authorList>
    </citation>
    <scope>NUCLEOTIDE SEQUENCE</scope>
</reference>
<evidence type="ECO:0000256" key="2">
    <source>
        <dbReference type="ARBA" id="ARBA00010441"/>
    </source>
</evidence>
<organism evidence="12">
    <name type="scientific">marine metagenome</name>
    <dbReference type="NCBI Taxonomy" id="408172"/>
    <lineage>
        <taxon>unclassified sequences</taxon>
        <taxon>metagenomes</taxon>
        <taxon>ecological metagenomes</taxon>
    </lineage>
</organism>
<sequence length="188" mass="20853">MGNTFNFANLLTFIRIVCIPLIAVVFFMSFDLSRPVAAVIFIVAALTDWLDGWVAREFNQTSKLGAFLDPVADKLIVSVALILIVQSDPTILNSVIAAIIIGREITISALREWMSELGASHQVTVTGYAKLKTVFQMFGLSFMLFKTPIFGIPIYLIGKILLIAAVILTLWTMLVYLTKAWPVIIKNE</sequence>
<dbReference type="PIRSF" id="PIRSF000847">
    <property type="entry name" value="Phos_ph_gly_syn"/>
    <property type="match status" value="1"/>
</dbReference>
<dbReference type="PANTHER" id="PTHR14269:SF62">
    <property type="entry name" value="CDP-DIACYLGLYCEROL--GLYCEROL-3-PHOSPHATE 3-PHOSPHATIDYLTRANSFERASE 1, CHLOROPLASTIC"/>
    <property type="match status" value="1"/>
</dbReference>
<feature type="transmembrane region" description="Helical" evidence="11">
    <location>
        <begin position="156"/>
        <end position="177"/>
    </location>
</feature>
<accession>A0A381YW34</accession>
<dbReference type="InterPro" id="IPR048254">
    <property type="entry name" value="CDP_ALCOHOL_P_TRANSF_CS"/>
</dbReference>
<evidence type="ECO:0000256" key="11">
    <source>
        <dbReference type="SAM" id="Phobius"/>
    </source>
</evidence>
<dbReference type="GO" id="GO:0008444">
    <property type="term" value="F:CDP-diacylglycerol-glycerol-3-phosphate 3-phosphatidyltransferase activity"/>
    <property type="evidence" value="ECO:0007669"/>
    <property type="project" value="InterPro"/>
</dbReference>
<dbReference type="InterPro" id="IPR000462">
    <property type="entry name" value="CDP-OH_P_trans"/>
</dbReference>
<evidence type="ECO:0000256" key="9">
    <source>
        <dbReference type="ARBA" id="ARBA00023209"/>
    </source>
</evidence>
<keyword evidence="5 11" id="KW-0812">Transmembrane</keyword>
<dbReference type="EMBL" id="UINC01019198">
    <property type="protein sequence ID" value="SVA81169.1"/>
    <property type="molecule type" value="Genomic_DNA"/>
</dbReference>
<dbReference type="GO" id="GO:0046474">
    <property type="term" value="P:glycerophospholipid biosynthetic process"/>
    <property type="evidence" value="ECO:0007669"/>
    <property type="project" value="TreeGrafter"/>
</dbReference>
<feature type="transmembrane region" description="Helical" evidence="11">
    <location>
        <begin position="7"/>
        <end position="30"/>
    </location>
</feature>
<dbReference type="InterPro" id="IPR050324">
    <property type="entry name" value="CDP-alcohol_PTase-I"/>
</dbReference>
<dbReference type="InterPro" id="IPR043130">
    <property type="entry name" value="CDP-OH_PTrfase_TM_dom"/>
</dbReference>
<feature type="transmembrane region" description="Helical" evidence="11">
    <location>
        <begin position="131"/>
        <end position="150"/>
    </location>
</feature>
<comment type="subcellular location">
    <subcellularLocation>
        <location evidence="1">Membrane</location>
        <topology evidence="1">Multi-pass membrane protein</topology>
    </subcellularLocation>
</comment>
<keyword evidence="8 11" id="KW-0472">Membrane</keyword>
<dbReference type="PANTHER" id="PTHR14269">
    <property type="entry name" value="CDP-DIACYLGLYCEROL--GLYCEROL-3-PHOSPHATE 3-PHOSPHATIDYLTRANSFERASE-RELATED"/>
    <property type="match status" value="1"/>
</dbReference>
<dbReference type="GO" id="GO:0005886">
    <property type="term" value="C:plasma membrane"/>
    <property type="evidence" value="ECO:0007669"/>
    <property type="project" value="TreeGrafter"/>
</dbReference>
<evidence type="ECO:0000256" key="3">
    <source>
        <dbReference type="ARBA" id="ARBA00022516"/>
    </source>
</evidence>
<keyword evidence="6 11" id="KW-1133">Transmembrane helix</keyword>
<comment type="similarity">
    <text evidence="2">Belongs to the CDP-alcohol phosphatidyltransferase class-I family.</text>
</comment>
<evidence type="ECO:0000256" key="4">
    <source>
        <dbReference type="ARBA" id="ARBA00022679"/>
    </source>
</evidence>
<evidence type="ECO:0000256" key="8">
    <source>
        <dbReference type="ARBA" id="ARBA00023136"/>
    </source>
</evidence>
<proteinExistence type="inferred from homology"/>
<protein>
    <recommendedName>
        <fullName evidence="13">CDP-diacylglycerol--glycerol-3-phosphate 3-phosphatidyltransferase</fullName>
    </recommendedName>
</protein>
<keyword evidence="4" id="KW-0808">Transferase</keyword>
<dbReference type="InterPro" id="IPR004570">
    <property type="entry name" value="Phosphatidylglycerol_P_synth"/>
</dbReference>